<dbReference type="SUPFAM" id="SSF56219">
    <property type="entry name" value="DNase I-like"/>
    <property type="match status" value="1"/>
</dbReference>
<feature type="region of interest" description="Disordered" evidence="1">
    <location>
        <begin position="37"/>
        <end position="93"/>
    </location>
</feature>
<evidence type="ECO:0000313" key="2">
    <source>
        <dbReference type="EMBL" id="CAF2038485.1"/>
    </source>
</evidence>
<feature type="compositionally biased region" description="Polar residues" evidence="1">
    <location>
        <begin position="38"/>
        <end position="54"/>
    </location>
</feature>
<proteinExistence type="predicted"/>
<sequence>MLITKNLSPSAPPFAAMEDLEYFDPEINLENQMLARSHATSNDPPKSSWATIASSRGGARPRQNSTFTRGRGRRETGRRDAGNEGKESSANMDGVDEEGFKLVHHRHNDIVLLQELMLMKDDVHLVKNVNDEWDSIVDVRDVITDGIMEGRPSKGVAILWRKSYSEFINPVYCNESIIGITINTADRKIFLLNVYMPYDDKTNEAVHKYIDSLSKIKTLINEAKTNYIMVIGDFNVNYYKVLPKSAKLNVEEKFVYWTKMSESELDAYKRNLYERINNEYFLNNDIFLCS</sequence>
<dbReference type="AlphaFoldDB" id="A0A816NRR6"/>
<dbReference type="EMBL" id="CAJNRG010001755">
    <property type="protein sequence ID" value="CAF2038485.1"/>
    <property type="molecule type" value="Genomic_DNA"/>
</dbReference>
<dbReference type="Gene3D" id="3.60.10.10">
    <property type="entry name" value="Endonuclease/exonuclease/phosphatase"/>
    <property type="match status" value="1"/>
</dbReference>
<name>A0A816NRR6_9BILA</name>
<dbReference type="InterPro" id="IPR036691">
    <property type="entry name" value="Endo/exonu/phosph_ase_sf"/>
</dbReference>
<evidence type="ECO:0008006" key="4">
    <source>
        <dbReference type="Google" id="ProtNLM"/>
    </source>
</evidence>
<organism evidence="2 3">
    <name type="scientific">Rotaria magnacalcarata</name>
    <dbReference type="NCBI Taxonomy" id="392030"/>
    <lineage>
        <taxon>Eukaryota</taxon>
        <taxon>Metazoa</taxon>
        <taxon>Spiralia</taxon>
        <taxon>Gnathifera</taxon>
        <taxon>Rotifera</taxon>
        <taxon>Eurotatoria</taxon>
        <taxon>Bdelloidea</taxon>
        <taxon>Philodinida</taxon>
        <taxon>Philodinidae</taxon>
        <taxon>Rotaria</taxon>
    </lineage>
</organism>
<evidence type="ECO:0000256" key="1">
    <source>
        <dbReference type="SAM" id="MobiDB-lite"/>
    </source>
</evidence>
<protein>
    <recommendedName>
        <fullName evidence="4">Endonuclease/exonuclease/phosphatase domain-containing protein</fullName>
    </recommendedName>
</protein>
<evidence type="ECO:0000313" key="3">
    <source>
        <dbReference type="Proteomes" id="UP000663887"/>
    </source>
</evidence>
<reference evidence="2" key="1">
    <citation type="submission" date="2021-02" db="EMBL/GenBank/DDBJ databases">
        <authorList>
            <person name="Nowell W R."/>
        </authorList>
    </citation>
    <scope>NUCLEOTIDE SEQUENCE</scope>
</reference>
<comment type="caution">
    <text evidence="2">The sequence shown here is derived from an EMBL/GenBank/DDBJ whole genome shotgun (WGS) entry which is preliminary data.</text>
</comment>
<feature type="compositionally biased region" description="Basic and acidic residues" evidence="1">
    <location>
        <begin position="73"/>
        <end position="87"/>
    </location>
</feature>
<dbReference type="Proteomes" id="UP000663887">
    <property type="component" value="Unassembled WGS sequence"/>
</dbReference>
<accession>A0A816NRR6</accession>
<gene>
    <name evidence="2" type="ORF">XDN619_LOCUS6262</name>
</gene>